<dbReference type="Proteomes" id="UP000694402">
    <property type="component" value="Unassembled WGS sequence"/>
</dbReference>
<dbReference type="InterPro" id="IPR050358">
    <property type="entry name" value="RSE1/DDB1/CFT1"/>
</dbReference>
<feature type="domain" description="RSE1/DDB1/CPSF1 first beta-propeller" evidence="1">
    <location>
        <begin position="40"/>
        <end position="137"/>
    </location>
</feature>
<dbReference type="Ensembl" id="ENSOTST00005098340.2">
    <property type="protein sequence ID" value="ENSOTSP00005090606.1"/>
    <property type="gene ID" value="ENSOTSG00005042553.2"/>
</dbReference>
<dbReference type="InterPro" id="IPR018846">
    <property type="entry name" value="Beta-prop_RSE1/DDB1/CPSF1_1st"/>
</dbReference>
<accession>A0A8C8JAB7</accession>
<dbReference type="PANTHER" id="PTHR10644">
    <property type="entry name" value="DNA REPAIR/RNA PROCESSING CPSF FAMILY"/>
    <property type="match status" value="1"/>
</dbReference>
<dbReference type="AlphaFoldDB" id="A0A8C8JAB7"/>
<proteinExistence type="predicted"/>
<dbReference type="InterPro" id="IPR015943">
    <property type="entry name" value="WD40/YVTN_repeat-like_dom_sf"/>
</dbReference>
<evidence type="ECO:0000313" key="3">
    <source>
        <dbReference type="Proteomes" id="UP000694402"/>
    </source>
</evidence>
<reference evidence="2" key="2">
    <citation type="submission" date="2025-09" db="UniProtKB">
        <authorList>
            <consortium name="Ensembl"/>
        </authorList>
    </citation>
    <scope>IDENTIFICATION</scope>
</reference>
<name>A0A8C8JAB7_ONCTS</name>
<evidence type="ECO:0000259" key="1">
    <source>
        <dbReference type="Pfam" id="PF10433"/>
    </source>
</evidence>
<sequence length="141" mass="16168">MFELNDLSLLLEIYFHPECIYCIKLMSHDHFWEYLLTCLIIELLRPDANRGKVHTLLTMEVFGNIRSLMAFRLTGGTKDYIVVGSDSGLIMILEYHLSNNTFEKIHQETFGKSGCRGIIPGQFLAVDPQGQFMLITVIFCC</sequence>
<reference evidence="2" key="1">
    <citation type="submission" date="2025-08" db="UniProtKB">
        <authorList>
            <consortium name="Ensembl"/>
        </authorList>
    </citation>
    <scope>IDENTIFICATION</scope>
</reference>
<dbReference type="Gene3D" id="2.130.10.10">
    <property type="entry name" value="YVTN repeat-like/Quinoprotein amine dehydrogenase"/>
    <property type="match status" value="1"/>
</dbReference>
<dbReference type="Pfam" id="PF10433">
    <property type="entry name" value="Beta-prop_RSE1_1st"/>
    <property type="match status" value="1"/>
</dbReference>
<organism evidence="2 3">
    <name type="scientific">Oncorhynchus tshawytscha</name>
    <name type="common">Chinook salmon</name>
    <name type="synonym">Salmo tshawytscha</name>
    <dbReference type="NCBI Taxonomy" id="74940"/>
    <lineage>
        <taxon>Eukaryota</taxon>
        <taxon>Metazoa</taxon>
        <taxon>Chordata</taxon>
        <taxon>Craniata</taxon>
        <taxon>Vertebrata</taxon>
        <taxon>Euteleostomi</taxon>
        <taxon>Actinopterygii</taxon>
        <taxon>Neopterygii</taxon>
        <taxon>Teleostei</taxon>
        <taxon>Protacanthopterygii</taxon>
        <taxon>Salmoniformes</taxon>
        <taxon>Salmonidae</taxon>
        <taxon>Salmoninae</taxon>
        <taxon>Oncorhynchus</taxon>
    </lineage>
</organism>
<evidence type="ECO:0000313" key="2">
    <source>
        <dbReference type="Ensembl" id="ENSOTSP00005090606.1"/>
    </source>
</evidence>
<keyword evidence="3" id="KW-1185">Reference proteome</keyword>
<protein>
    <recommendedName>
        <fullName evidence="1">RSE1/DDB1/CPSF1 first beta-propeller domain-containing protein</fullName>
    </recommendedName>
</protein>
<dbReference type="GeneTree" id="ENSGT00950000183151"/>